<comment type="catalytic activity">
    <reaction evidence="1">
        <text>D-ribulose 5-phosphate = D-xylulose 5-phosphate</text>
        <dbReference type="Rhea" id="RHEA:13677"/>
        <dbReference type="ChEBI" id="CHEBI:57737"/>
        <dbReference type="ChEBI" id="CHEBI:58121"/>
        <dbReference type="EC" id="5.1.3.1"/>
    </reaction>
</comment>
<accession>A0A0F9UGC6</accession>
<evidence type="ECO:0000256" key="9">
    <source>
        <dbReference type="ARBA" id="ARBA00023235"/>
    </source>
</evidence>
<dbReference type="PROSITE" id="PS01085">
    <property type="entry name" value="RIBUL_P_3_EPIMER_1"/>
    <property type="match status" value="1"/>
</dbReference>
<comment type="caution">
    <text evidence="10">The sequence shown here is derived from an EMBL/GenBank/DDBJ whole genome shotgun (WGS) entry which is preliminary data.</text>
</comment>
<evidence type="ECO:0000256" key="5">
    <source>
        <dbReference type="ARBA" id="ARBA00001954"/>
    </source>
</evidence>
<dbReference type="PIRSF" id="PIRSF001461">
    <property type="entry name" value="RPE"/>
    <property type="match status" value="1"/>
</dbReference>
<dbReference type="SUPFAM" id="SSF51366">
    <property type="entry name" value="Ribulose-phoshate binding barrel"/>
    <property type="match status" value="1"/>
</dbReference>
<organism evidence="10">
    <name type="scientific">marine sediment metagenome</name>
    <dbReference type="NCBI Taxonomy" id="412755"/>
    <lineage>
        <taxon>unclassified sequences</taxon>
        <taxon>metagenomes</taxon>
        <taxon>ecological metagenomes</taxon>
    </lineage>
</organism>
<dbReference type="PROSITE" id="PS01086">
    <property type="entry name" value="RIBUL_P_3_EPIMER_2"/>
    <property type="match status" value="1"/>
</dbReference>
<dbReference type="NCBIfam" id="TIGR01163">
    <property type="entry name" value="rpe"/>
    <property type="match status" value="1"/>
</dbReference>
<reference evidence="10" key="1">
    <citation type="journal article" date="2015" name="Nature">
        <title>Complex archaea that bridge the gap between prokaryotes and eukaryotes.</title>
        <authorList>
            <person name="Spang A."/>
            <person name="Saw J.H."/>
            <person name="Jorgensen S.L."/>
            <person name="Zaremba-Niedzwiedzka K."/>
            <person name="Martijn J."/>
            <person name="Lind A.E."/>
            <person name="van Eijk R."/>
            <person name="Schleper C."/>
            <person name="Guy L."/>
            <person name="Ettema T.J."/>
        </authorList>
    </citation>
    <scope>NUCLEOTIDE SEQUENCE</scope>
</reference>
<dbReference type="InterPro" id="IPR026019">
    <property type="entry name" value="Ribul_P_3_epim"/>
</dbReference>
<dbReference type="EMBL" id="LAZR01000701">
    <property type="protein sequence ID" value="KKN60266.1"/>
    <property type="molecule type" value="Genomic_DNA"/>
</dbReference>
<dbReference type="GO" id="GO:0005737">
    <property type="term" value="C:cytoplasm"/>
    <property type="evidence" value="ECO:0007669"/>
    <property type="project" value="UniProtKB-ARBA"/>
</dbReference>
<gene>
    <name evidence="10" type="ORF">LCGC14_0533890</name>
</gene>
<evidence type="ECO:0000256" key="1">
    <source>
        <dbReference type="ARBA" id="ARBA00001782"/>
    </source>
</evidence>
<comment type="cofactor">
    <cofactor evidence="2">
        <name>Mn(2+)</name>
        <dbReference type="ChEBI" id="CHEBI:29035"/>
    </cofactor>
</comment>
<protein>
    <recommendedName>
        <fullName evidence="7">ribulose-phosphate 3-epimerase</fullName>
        <ecNumber evidence="7">5.1.3.1</ecNumber>
    </recommendedName>
</protein>
<dbReference type="Pfam" id="PF00834">
    <property type="entry name" value="Ribul_P_3_epim"/>
    <property type="match status" value="1"/>
</dbReference>
<comment type="cofactor">
    <cofactor evidence="3">
        <name>Co(2+)</name>
        <dbReference type="ChEBI" id="CHEBI:48828"/>
    </cofactor>
</comment>
<keyword evidence="9" id="KW-0413">Isomerase</keyword>
<dbReference type="GO" id="GO:0046872">
    <property type="term" value="F:metal ion binding"/>
    <property type="evidence" value="ECO:0007669"/>
    <property type="project" value="UniProtKB-KW"/>
</dbReference>
<evidence type="ECO:0000313" key="10">
    <source>
        <dbReference type="EMBL" id="KKN60266.1"/>
    </source>
</evidence>
<dbReference type="AlphaFoldDB" id="A0A0F9UGC6"/>
<dbReference type="GO" id="GO:0005975">
    <property type="term" value="P:carbohydrate metabolic process"/>
    <property type="evidence" value="ECO:0007669"/>
    <property type="project" value="InterPro"/>
</dbReference>
<comment type="similarity">
    <text evidence="6">Belongs to the ribulose-phosphate 3-epimerase family.</text>
</comment>
<dbReference type="InterPro" id="IPR011060">
    <property type="entry name" value="RibuloseP-bd_barrel"/>
</dbReference>
<dbReference type="InterPro" id="IPR013785">
    <property type="entry name" value="Aldolase_TIM"/>
</dbReference>
<dbReference type="PANTHER" id="PTHR11749">
    <property type="entry name" value="RIBULOSE-5-PHOSPHATE-3-EPIMERASE"/>
    <property type="match status" value="1"/>
</dbReference>
<dbReference type="Gene3D" id="3.20.20.70">
    <property type="entry name" value="Aldolase class I"/>
    <property type="match status" value="1"/>
</dbReference>
<evidence type="ECO:0000256" key="3">
    <source>
        <dbReference type="ARBA" id="ARBA00001941"/>
    </source>
</evidence>
<keyword evidence="8" id="KW-0479">Metal-binding</keyword>
<comment type="cofactor">
    <cofactor evidence="5">
        <name>Fe(2+)</name>
        <dbReference type="ChEBI" id="CHEBI:29033"/>
    </cofactor>
</comment>
<dbReference type="FunFam" id="3.20.20.70:FF:000004">
    <property type="entry name" value="Ribulose-phosphate 3-epimerase"/>
    <property type="match status" value="1"/>
</dbReference>
<sequence>MLTDMNKVYIAPSILSADFSALGKQISDVEAAGADVIHVDVMDGHFVPNITVGHDIVRSIKKTTKLPVDVHLMIEHPEFYIDHFVDAGADWISVHVEACAHLHRTLHLIKSKDGIKVGVAINPATALTNLVNVLEYVDFILLMSVNPGFGGQKFIEQSFGKIKFLKEMITKNKSKALIEVDGGVDSANASSIIKAGADILVAGSSVFSNGSIKNAITQLKKAAK</sequence>
<comment type="cofactor">
    <cofactor evidence="4">
        <name>Zn(2+)</name>
        <dbReference type="ChEBI" id="CHEBI:29105"/>
    </cofactor>
</comment>
<dbReference type="EC" id="5.1.3.1" evidence="7"/>
<proteinExistence type="inferred from homology"/>
<evidence type="ECO:0000256" key="2">
    <source>
        <dbReference type="ARBA" id="ARBA00001936"/>
    </source>
</evidence>
<dbReference type="GO" id="GO:0004750">
    <property type="term" value="F:D-ribulose-phosphate 3-epimerase activity"/>
    <property type="evidence" value="ECO:0007669"/>
    <property type="project" value="UniProtKB-EC"/>
</dbReference>
<evidence type="ECO:0000256" key="6">
    <source>
        <dbReference type="ARBA" id="ARBA00009541"/>
    </source>
</evidence>
<dbReference type="GO" id="GO:0006098">
    <property type="term" value="P:pentose-phosphate shunt"/>
    <property type="evidence" value="ECO:0007669"/>
    <property type="project" value="InterPro"/>
</dbReference>
<evidence type="ECO:0000256" key="7">
    <source>
        <dbReference type="ARBA" id="ARBA00013188"/>
    </source>
</evidence>
<dbReference type="InterPro" id="IPR000056">
    <property type="entry name" value="Ribul_P_3_epim-like"/>
</dbReference>
<dbReference type="HAMAP" id="MF_02227">
    <property type="entry name" value="RPE"/>
    <property type="match status" value="1"/>
</dbReference>
<evidence type="ECO:0000256" key="4">
    <source>
        <dbReference type="ARBA" id="ARBA00001947"/>
    </source>
</evidence>
<evidence type="ECO:0000256" key="8">
    <source>
        <dbReference type="ARBA" id="ARBA00022723"/>
    </source>
</evidence>
<name>A0A0F9UGC6_9ZZZZ</name>
<dbReference type="NCBIfam" id="NF004076">
    <property type="entry name" value="PRK05581.1-4"/>
    <property type="match status" value="1"/>
</dbReference>
<dbReference type="CDD" id="cd00429">
    <property type="entry name" value="RPE"/>
    <property type="match status" value="1"/>
</dbReference>